<proteinExistence type="predicted"/>
<dbReference type="HOGENOM" id="CLU_047471_0_0_1"/>
<dbReference type="InterPro" id="IPR000467">
    <property type="entry name" value="G_patch_dom"/>
</dbReference>
<evidence type="ECO:0000313" key="3">
    <source>
        <dbReference type="EMBL" id="EDO37828.1"/>
    </source>
</evidence>
<dbReference type="eggNOG" id="KOG2809">
    <property type="taxonomic scope" value="Eukaryota"/>
</dbReference>
<dbReference type="AlphaFoldDB" id="A7SEQ0"/>
<dbReference type="GO" id="GO:0010521">
    <property type="term" value="F:telomerase inhibitor activity"/>
    <property type="evidence" value="ECO:0000318"/>
    <property type="project" value="GO_Central"/>
</dbReference>
<dbReference type="PANTHER" id="PTHR23149">
    <property type="entry name" value="G PATCH DOMAIN CONTAINING PROTEIN"/>
    <property type="match status" value="1"/>
</dbReference>
<feature type="compositionally biased region" description="Basic and acidic residues" evidence="1">
    <location>
        <begin position="250"/>
        <end position="269"/>
    </location>
</feature>
<feature type="domain" description="G-patch" evidence="2">
    <location>
        <begin position="26"/>
        <end position="72"/>
    </location>
</feature>
<dbReference type="InterPro" id="IPR050656">
    <property type="entry name" value="PINX1"/>
</dbReference>
<accession>A7SEQ0</accession>
<gene>
    <name evidence="3" type="ORF">NEMVEDRAFT_v1g244746</name>
</gene>
<feature type="compositionally biased region" description="Basic residues" evidence="1">
    <location>
        <begin position="290"/>
        <end position="301"/>
    </location>
</feature>
<feature type="compositionally biased region" description="Basic residues" evidence="1">
    <location>
        <begin position="238"/>
        <end position="249"/>
    </location>
</feature>
<dbReference type="OMA" id="EISICKG"/>
<feature type="compositionally biased region" description="Acidic residues" evidence="1">
    <location>
        <begin position="377"/>
        <end position="386"/>
    </location>
</feature>
<dbReference type="PhylomeDB" id="A7SEQ0"/>
<sequence length="428" mass="47785">MAMLAEKRSKQKWSHDPRNTSWSNDTSRFGYQMLEKMGWRSGKGLGAKGHGGTTHVKVSKKNNSLGLGANKYHEDNWLAHQDEFNELLAKLNSASGNDTSSTSTQETEKKARSSKKRVFYKRFVKSKDLSGYSDQDMACILGQRSKSAPATPVEQSEEEDSDDSAASCPDPVHTNLGGVTTIKAEHSVHEYFAKKMAELKAKRMSGNNDESSASRETDKDASAVSSDVSEDESCQAERKKKNKKSKIKKREKEEKYGLCNHESQKEKEISICKGSDQGLVEKELFSLKKKGKKAKKAKNVKTVKEVDMDDSDGSANAVKAKEQTSRTKRKGKKEKRKRKTEVIEISDNEASDTGKAKETKIKKKKDKERVESILEISDSESAENDENNSKKKKPKSSLGSDSSKSTKKAKKRERKEQGGVAKKKKRKD</sequence>
<feature type="region of interest" description="Disordered" evidence="1">
    <location>
        <begin position="94"/>
        <end position="113"/>
    </location>
</feature>
<feature type="region of interest" description="Disordered" evidence="1">
    <location>
        <begin position="290"/>
        <end position="428"/>
    </location>
</feature>
<feature type="region of interest" description="Disordered" evidence="1">
    <location>
        <begin position="201"/>
        <end position="269"/>
    </location>
</feature>
<keyword evidence="4" id="KW-1185">Reference proteome</keyword>
<evidence type="ECO:0000256" key="1">
    <source>
        <dbReference type="SAM" id="MobiDB-lite"/>
    </source>
</evidence>
<dbReference type="Proteomes" id="UP000001593">
    <property type="component" value="Unassembled WGS sequence"/>
</dbReference>
<feature type="compositionally biased region" description="Basic residues" evidence="1">
    <location>
        <begin position="326"/>
        <end position="339"/>
    </location>
</feature>
<organism evidence="3 4">
    <name type="scientific">Nematostella vectensis</name>
    <name type="common">Starlet sea anemone</name>
    <dbReference type="NCBI Taxonomy" id="45351"/>
    <lineage>
        <taxon>Eukaryota</taxon>
        <taxon>Metazoa</taxon>
        <taxon>Cnidaria</taxon>
        <taxon>Anthozoa</taxon>
        <taxon>Hexacorallia</taxon>
        <taxon>Actiniaria</taxon>
        <taxon>Edwardsiidae</taxon>
        <taxon>Nematostella</taxon>
    </lineage>
</organism>
<dbReference type="GO" id="GO:0005730">
    <property type="term" value="C:nucleolus"/>
    <property type="evidence" value="ECO:0000318"/>
    <property type="project" value="GO_Central"/>
</dbReference>
<dbReference type="Pfam" id="PF01585">
    <property type="entry name" value="G-patch"/>
    <property type="match status" value="1"/>
</dbReference>
<name>A7SEQ0_NEMVE</name>
<dbReference type="InParanoid" id="A7SEQ0"/>
<dbReference type="SMART" id="SM00443">
    <property type="entry name" value="G_patch"/>
    <property type="match status" value="1"/>
</dbReference>
<dbReference type="OrthoDB" id="29523at2759"/>
<reference evidence="3 4" key="1">
    <citation type="journal article" date="2007" name="Science">
        <title>Sea anemone genome reveals ancestral eumetazoan gene repertoire and genomic organization.</title>
        <authorList>
            <person name="Putnam N.H."/>
            <person name="Srivastava M."/>
            <person name="Hellsten U."/>
            <person name="Dirks B."/>
            <person name="Chapman J."/>
            <person name="Salamov A."/>
            <person name="Terry A."/>
            <person name="Shapiro H."/>
            <person name="Lindquist E."/>
            <person name="Kapitonov V.V."/>
            <person name="Jurka J."/>
            <person name="Genikhovich G."/>
            <person name="Grigoriev I.V."/>
            <person name="Lucas S.M."/>
            <person name="Steele R.E."/>
            <person name="Finnerty J.R."/>
            <person name="Technau U."/>
            <person name="Martindale M.Q."/>
            <person name="Rokhsar D.S."/>
        </authorList>
    </citation>
    <scope>NUCLEOTIDE SEQUENCE [LARGE SCALE GENOMIC DNA]</scope>
    <source>
        <strain evidence="4">CH2 X CH6</strain>
    </source>
</reference>
<dbReference type="GO" id="GO:0003676">
    <property type="term" value="F:nucleic acid binding"/>
    <property type="evidence" value="ECO:0007669"/>
    <property type="project" value="InterPro"/>
</dbReference>
<feature type="compositionally biased region" description="Basic and acidic residues" evidence="1">
    <location>
        <begin position="1"/>
        <end position="18"/>
    </location>
</feature>
<feature type="compositionally biased region" description="Basic and acidic residues" evidence="1">
    <location>
        <begin position="212"/>
        <end position="221"/>
    </location>
</feature>
<protein>
    <recommendedName>
        <fullName evidence="2">G-patch domain-containing protein</fullName>
    </recommendedName>
</protein>
<evidence type="ECO:0000313" key="4">
    <source>
        <dbReference type="Proteomes" id="UP000001593"/>
    </source>
</evidence>
<dbReference type="KEGG" id="nve:5509392"/>
<dbReference type="PROSITE" id="PS50174">
    <property type="entry name" value="G_PATCH"/>
    <property type="match status" value="1"/>
</dbReference>
<dbReference type="EMBL" id="DS469638">
    <property type="protein sequence ID" value="EDO37828.1"/>
    <property type="molecule type" value="Genomic_DNA"/>
</dbReference>
<dbReference type="STRING" id="45351.A7SEQ0"/>
<feature type="region of interest" description="Disordered" evidence="1">
    <location>
        <begin position="1"/>
        <end position="27"/>
    </location>
</feature>
<dbReference type="PANTHER" id="PTHR23149:SF27">
    <property type="entry name" value="PIN2_TERF1-INTERACTING TELOMERASE INHIBITOR 1"/>
    <property type="match status" value="1"/>
</dbReference>
<feature type="region of interest" description="Disordered" evidence="1">
    <location>
        <begin position="143"/>
        <end position="181"/>
    </location>
</feature>
<evidence type="ECO:0000259" key="2">
    <source>
        <dbReference type="PROSITE" id="PS50174"/>
    </source>
</evidence>